<dbReference type="InterPro" id="IPR036388">
    <property type="entry name" value="WH-like_DNA-bd_sf"/>
</dbReference>
<sequence length="297" mass="32045">MGGTPVPYDLLAIFAAVAEESSFSRAAHKLGVGKSTVSRSIARLEEQLGAALIHRSTHKVALSTAGTALYERVAPHLAALGQAVGKLPESAAEPSGELRMTVPHDFGAIVLPALLAQFSLRHPEVSFDVRVTNRQIDLVSEGIDLAIRASPQRLKDSSLTARRLGDVLMACYAAPSYLARRGEPRSFGDPKHEWAVFPPLLALAQVPKEFRPRVRADDFLLLRALLAEGAGVGALPVFVAAPYVAEGALQQVLPKELFRGPGGYYLLFPTSAQRSRKVTAFRDFALERLKLRPLSAP</sequence>
<reference evidence="6 7" key="1">
    <citation type="journal article" date="2010" name="Stand. Genomic Sci.">
        <title>Complete genome sequence of Haliangium ochraceum type strain (SMP-2).</title>
        <authorList>
            <consortium name="US DOE Joint Genome Institute (JGI-PGF)"/>
            <person name="Ivanova N."/>
            <person name="Daum C."/>
            <person name="Lang E."/>
            <person name="Abt B."/>
            <person name="Kopitz M."/>
            <person name="Saunders E."/>
            <person name="Lapidus A."/>
            <person name="Lucas S."/>
            <person name="Glavina Del Rio T."/>
            <person name="Nolan M."/>
            <person name="Tice H."/>
            <person name="Copeland A."/>
            <person name="Cheng J.F."/>
            <person name="Chen F."/>
            <person name="Bruce D."/>
            <person name="Goodwin L."/>
            <person name="Pitluck S."/>
            <person name="Mavromatis K."/>
            <person name="Pati A."/>
            <person name="Mikhailova N."/>
            <person name="Chen A."/>
            <person name="Palaniappan K."/>
            <person name="Land M."/>
            <person name="Hauser L."/>
            <person name="Chang Y.J."/>
            <person name="Jeffries C.D."/>
            <person name="Detter J.C."/>
            <person name="Brettin T."/>
            <person name="Rohde M."/>
            <person name="Goker M."/>
            <person name="Bristow J."/>
            <person name="Markowitz V."/>
            <person name="Eisen J.A."/>
            <person name="Hugenholtz P."/>
            <person name="Kyrpides N.C."/>
            <person name="Klenk H.P."/>
        </authorList>
    </citation>
    <scope>NUCLEOTIDE SEQUENCE [LARGE SCALE GENOMIC DNA]</scope>
    <source>
        <strain evidence="7">DSM 14365 / CIP 107738 / JCM 11303 / AJ 13395 / SMP-2</strain>
    </source>
</reference>
<dbReference type="STRING" id="502025.Hoch_3290"/>
<feature type="domain" description="HTH lysR-type" evidence="5">
    <location>
        <begin position="6"/>
        <end position="63"/>
    </location>
</feature>
<dbReference type="FunFam" id="1.10.10.10:FF:000001">
    <property type="entry name" value="LysR family transcriptional regulator"/>
    <property type="match status" value="1"/>
</dbReference>
<dbReference type="Proteomes" id="UP000001880">
    <property type="component" value="Chromosome"/>
</dbReference>
<evidence type="ECO:0000256" key="2">
    <source>
        <dbReference type="ARBA" id="ARBA00023015"/>
    </source>
</evidence>
<dbReference type="EMBL" id="CP001804">
    <property type="protein sequence ID" value="ACY15792.1"/>
    <property type="molecule type" value="Genomic_DNA"/>
</dbReference>
<dbReference type="InterPro" id="IPR058163">
    <property type="entry name" value="LysR-type_TF_proteobact-type"/>
</dbReference>
<accession>D0LTU8</accession>
<dbReference type="AlphaFoldDB" id="D0LTU8"/>
<dbReference type="InterPro" id="IPR000847">
    <property type="entry name" value="LysR_HTH_N"/>
</dbReference>
<dbReference type="GO" id="GO:0003677">
    <property type="term" value="F:DNA binding"/>
    <property type="evidence" value="ECO:0007669"/>
    <property type="project" value="UniProtKB-KW"/>
</dbReference>
<dbReference type="SUPFAM" id="SSF53850">
    <property type="entry name" value="Periplasmic binding protein-like II"/>
    <property type="match status" value="1"/>
</dbReference>
<evidence type="ECO:0000256" key="4">
    <source>
        <dbReference type="ARBA" id="ARBA00023163"/>
    </source>
</evidence>
<dbReference type="Pfam" id="PF00126">
    <property type="entry name" value="HTH_1"/>
    <property type="match status" value="1"/>
</dbReference>
<evidence type="ECO:0000313" key="7">
    <source>
        <dbReference type="Proteomes" id="UP000001880"/>
    </source>
</evidence>
<dbReference type="CDD" id="cd08422">
    <property type="entry name" value="PBP2_CrgA_like"/>
    <property type="match status" value="1"/>
</dbReference>
<dbReference type="PRINTS" id="PR00039">
    <property type="entry name" value="HTHLYSR"/>
</dbReference>
<evidence type="ECO:0000259" key="5">
    <source>
        <dbReference type="PROSITE" id="PS50931"/>
    </source>
</evidence>
<dbReference type="eggNOG" id="COG0583">
    <property type="taxonomic scope" value="Bacteria"/>
</dbReference>
<dbReference type="PANTHER" id="PTHR30537">
    <property type="entry name" value="HTH-TYPE TRANSCRIPTIONAL REGULATOR"/>
    <property type="match status" value="1"/>
</dbReference>
<dbReference type="Gene3D" id="3.40.190.290">
    <property type="match status" value="1"/>
</dbReference>
<dbReference type="RefSeq" id="WP_012828392.1">
    <property type="nucleotide sequence ID" value="NC_013440.1"/>
</dbReference>
<name>D0LTU8_HALO1</name>
<dbReference type="HOGENOM" id="CLU_039613_16_2_7"/>
<dbReference type="SUPFAM" id="SSF46785">
    <property type="entry name" value="Winged helix' DNA-binding domain"/>
    <property type="match status" value="1"/>
</dbReference>
<keyword evidence="4" id="KW-0804">Transcription</keyword>
<keyword evidence="3" id="KW-0238">DNA-binding</keyword>
<dbReference type="PANTHER" id="PTHR30537:SF5">
    <property type="entry name" value="HTH-TYPE TRANSCRIPTIONAL ACTIVATOR TTDR-RELATED"/>
    <property type="match status" value="1"/>
</dbReference>
<evidence type="ECO:0000313" key="6">
    <source>
        <dbReference type="EMBL" id="ACY15792.1"/>
    </source>
</evidence>
<dbReference type="GO" id="GO:0003700">
    <property type="term" value="F:DNA-binding transcription factor activity"/>
    <property type="evidence" value="ECO:0007669"/>
    <property type="project" value="InterPro"/>
</dbReference>
<dbReference type="InterPro" id="IPR005119">
    <property type="entry name" value="LysR_subst-bd"/>
</dbReference>
<evidence type="ECO:0000256" key="1">
    <source>
        <dbReference type="ARBA" id="ARBA00009437"/>
    </source>
</evidence>
<organism evidence="6 7">
    <name type="scientific">Haliangium ochraceum (strain DSM 14365 / JCM 11303 / SMP-2)</name>
    <dbReference type="NCBI Taxonomy" id="502025"/>
    <lineage>
        <taxon>Bacteria</taxon>
        <taxon>Pseudomonadati</taxon>
        <taxon>Myxococcota</taxon>
        <taxon>Polyangia</taxon>
        <taxon>Haliangiales</taxon>
        <taxon>Kofleriaceae</taxon>
        <taxon>Haliangium</taxon>
    </lineage>
</organism>
<keyword evidence="7" id="KW-1185">Reference proteome</keyword>
<dbReference type="Pfam" id="PF03466">
    <property type="entry name" value="LysR_substrate"/>
    <property type="match status" value="1"/>
</dbReference>
<gene>
    <name evidence="6" type="ordered locus">Hoch_3290</name>
</gene>
<comment type="similarity">
    <text evidence="1">Belongs to the LysR transcriptional regulatory family.</text>
</comment>
<evidence type="ECO:0000256" key="3">
    <source>
        <dbReference type="ARBA" id="ARBA00023125"/>
    </source>
</evidence>
<dbReference type="InterPro" id="IPR036390">
    <property type="entry name" value="WH_DNA-bd_sf"/>
</dbReference>
<dbReference type="KEGG" id="hoh:Hoch_3290"/>
<dbReference type="Gene3D" id="1.10.10.10">
    <property type="entry name" value="Winged helix-like DNA-binding domain superfamily/Winged helix DNA-binding domain"/>
    <property type="match status" value="1"/>
</dbReference>
<protein>
    <submittedName>
        <fullName evidence="6">Transcriptional regulator, LysR family</fullName>
    </submittedName>
</protein>
<proteinExistence type="inferred from homology"/>
<dbReference type="PROSITE" id="PS50931">
    <property type="entry name" value="HTH_LYSR"/>
    <property type="match status" value="1"/>
</dbReference>
<keyword evidence="2" id="KW-0805">Transcription regulation</keyword>